<evidence type="ECO:0000313" key="1">
    <source>
        <dbReference type="EMBL" id="ATD60788.1"/>
    </source>
</evidence>
<gene>
    <name evidence="1" type="ORF">CNX70_11885</name>
</gene>
<proteinExistence type="predicted"/>
<evidence type="ECO:0000313" key="2">
    <source>
        <dbReference type="Proteomes" id="UP000218437"/>
    </source>
</evidence>
<accession>A0A290WVR3</accession>
<reference evidence="1 2" key="1">
    <citation type="submission" date="2017-09" db="EMBL/GenBank/DDBJ databases">
        <title>Complete genome sequence of Janthinobacterium svalbardensis PAMC 27463.</title>
        <authorList>
            <person name="Cho Y.-J."/>
            <person name="Cho A."/>
            <person name="Kim O.-S."/>
            <person name="Lee J.-I."/>
        </authorList>
    </citation>
    <scope>NUCLEOTIDE SEQUENCE [LARGE SCALE GENOMIC DNA]</scope>
    <source>
        <strain evidence="1 2">PAMC 27463</strain>
    </source>
</reference>
<dbReference type="KEGG" id="jsv:CNX70_11885"/>
<dbReference type="Proteomes" id="UP000218437">
    <property type="component" value="Chromosome"/>
</dbReference>
<name>A0A290WVR3_9BURK</name>
<dbReference type="AlphaFoldDB" id="A0A290WVR3"/>
<keyword evidence="2" id="KW-1185">Reference proteome</keyword>
<organism evidence="1 2">
    <name type="scientific">Janthinobacterium svalbardensis</name>
    <dbReference type="NCBI Taxonomy" id="368607"/>
    <lineage>
        <taxon>Bacteria</taxon>
        <taxon>Pseudomonadati</taxon>
        <taxon>Pseudomonadota</taxon>
        <taxon>Betaproteobacteria</taxon>
        <taxon>Burkholderiales</taxon>
        <taxon>Oxalobacteraceae</taxon>
        <taxon>Janthinobacterium</taxon>
    </lineage>
</organism>
<dbReference type="EMBL" id="CP023422">
    <property type="protein sequence ID" value="ATD60788.1"/>
    <property type="molecule type" value="Genomic_DNA"/>
</dbReference>
<protein>
    <submittedName>
        <fullName evidence="1">Uncharacterized protein</fullName>
    </submittedName>
</protein>
<sequence>MCSELFWIPFLKQRKRKLPNRLRSLLATFACQFCKWQFHFKRMLSICVSLMSYDKFASLVNAKR</sequence>